<dbReference type="AlphaFoldDB" id="A0A9W4T3Q3"/>
<gene>
    <name evidence="2" type="ORF">FWILDA_LOCUS15014</name>
</gene>
<sequence>MPFWNLLHNVILKLMHCWLSHPAAHLNLRIESIGDSEHTKANNG</sequence>
<feature type="chain" id="PRO_5040811974" evidence="1">
    <location>
        <begin position="23"/>
        <end position="44"/>
    </location>
</feature>
<reference evidence="2" key="1">
    <citation type="submission" date="2022-08" db="EMBL/GenBank/DDBJ databases">
        <authorList>
            <person name="Kallberg Y."/>
            <person name="Tangrot J."/>
            <person name="Rosling A."/>
        </authorList>
    </citation>
    <scope>NUCLEOTIDE SEQUENCE</scope>
    <source>
        <strain evidence="2">Wild A</strain>
    </source>
</reference>
<comment type="caution">
    <text evidence="2">The sequence shown here is derived from an EMBL/GenBank/DDBJ whole genome shotgun (WGS) entry which is preliminary data.</text>
</comment>
<organism evidence="2 3">
    <name type="scientific">Funneliformis geosporum</name>
    <dbReference type="NCBI Taxonomy" id="1117311"/>
    <lineage>
        <taxon>Eukaryota</taxon>
        <taxon>Fungi</taxon>
        <taxon>Fungi incertae sedis</taxon>
        <taxon>Mucoromycota</taxon>
        <taxon>Glomeromycotina</taxon>
        <taxon>Glomeromycetes</taxon>
        <taxon>Glomerales</taxon>
        <taxon>Glomeraceae</taxon>
        <taxon>Funneliformis</taxon>
    </lineage>
</organism>
<name>A0A9W4T3Q3_9GLOM</name>
<proteinExistence type="predicted"/>
<evidence type="ECO:0000256" key="1">
    <source>
        <dbReference type="SAM" id="SignalP"/>
    </source>
</evidence>
<evidence type="ECO:0000313" key="3">
    <source>
        <dbReference type="Proteomes" id="UP001153678"/>
    </source>
</evidence>
<protein>
    <submittedName>
        <fullName evidence="2">18252_t:CDS:1</fullName>
    </submittedName>
</protein>
<dbReference type="Proteomes" id="UP001153678">
    <property type="component" value="Unassembled WGS sequence"/>
</dbReference>
<accession>A0A9W4T3Q3</accession>
<keyword evidence="1" id="KW-0732">Signal</keyword>
<feature type="signal peptide" evidence="1">
    <location>
        <begin position="1"/>
        <end position="22"/>
    </location>
</feature>
<dbReference type="EMBL" id="CAMKVN010007305">
    <property type="protein sequence ID" value="CAI2191320.1"/>
    <property type="molecule type" value="Genomic_DNA"/>
</dbReference>
<feature type="non-terminal residue" evidence="2">
    <location>
        <position position="44"/>
    </location>
</feature>
<evidence type="ECO:0000313" key="2">
    <source>
        <dbReference type="EMBL" id="CAI2191320.1"/>
    </source>
</evidence>
<keyword evidence="3" id="KW-1185">Reference proteome</keyword>